<evidence type="ECO:0000256" key="7">
    <source>
        <dbReference type="ARBA" id="ARBA00022824"/>
    </source>
</evidence>
<dbReference type="InterPro" id="IPR058545">
    <property type="entry name" value="Beta-prop_EMC1_1st"/>
</dbReference>
<dbReference type="GO" id="GO:0072546">
    <property type="term" value="C:EMC complex"/>
    <property type="evidence" value="ECO:0007669"/>
    <property type="project" value="InterPro"/>
</dbReference>
<feature type="signal peptide" evidence="12">
    <location>
        <begin position="1"/>
        <end position="22"/>
    </location>
</feature>
<comment type="subcellular location">
    <subcellularLocation>
        <location evidence="1">Endoplasmic reticulum membrane</location>
        <topology evidence="1">Single-pass type I membrane protein</topology>
    </subcellularLocation>
</comment>
<keyword evidence="7" id="KW-0256">Endoplasmic reticulum</keyword>
<feature type="domain" description="ER membrane protein complex subunit 1 C-terminal" evidence="13">
    <location>
        <begin position="766"/>
        <end position="983"/>
    </location>
</feature>
<comment type="similarity">
    <text evidence="2">Belongs to the EMC1 family.</text>
</comment>
<dbReference type="Proteomes" id="UP000694886">
    <property type="component" value="Chromosome 9"/>
</dbReference>
<keyword evidence="10" id="KW-0325">Glycoprotein</keyword>
<dbReference type="InterPro" id="IPR018391">
    <property type="entry name" value="PQQ_b-propeller_rpt"/>
</dbReference>
<dbReference type="InterPro" id="IPR011047">
    <property type="entry name" value="Quinoprotein_ADH-like_sf"/>
</dbReference>
<sequence>MAIRSFLFLLLLFFSSLNPILSLYEDQVGLMDWHQQFIGKVKQAVFHTQKTGRKRVVVSTEENVIASLDLRHGEIFWRHVLATNDVIDGIDIAIGKYVITLSSGGSILRAWNLPDGQMVWESSLQGPKHSKSLLLVLTNLKVDKDNVVIVFTNGRLHAVSSIDGEVLWKKDFEAESLDVQQVIQPPGSDLVYVVGFAASSQFEMYQINARNGELLKHESAAFSGGFLGEVSLVSSETLVALDSTGSILLTISFHNGKISFQQTPISNLVGDSLGPAAITPSSVTGIFSLKVNAITIFIRVIGEGKLEVLEKTNLKTAVSDALSISEGKQAFALIQHAGSEIHLTVKPADDWDGNLLKESIKMDRQRGLVHKVFINNYIRTDRSYGFRVLIVMEDHSLLLLQQGEIVWSREDGLASIIDVTTSELPVEKDGVSVAKVEHNLFEWLKGHMLKLKGTLMLASPEDMAAIQSMRLKSSEKSKMTRDHNGFRKLLIVLTRAGKLFALHTGDGRIVWSHLLQSLHKPQACQHLIGLNLYQWQVPHHHAMDENPSVLVVGRCGPSLDAPGVLSFVDTYTGKELSSLSLAHSVAQVIPLPYTDSTEQRLHLLIDADQHAHLYPKTPEAIGIFQREFSNIYWYSVEDDNGIIKGHALKSKCTSEVADEFCFDSRELWSVVFPSESEKIIATVTRKLNEVVHTQAKVIADQDVMYKYLSRNLLFVATAAPKASGEIGSVTPEESWLVAYLIDTVTGRILHRVTHHGSQGPVHAVFSENWVVYHYFNLRVHRYEMSVIEIYDQSRADDKDVWKLVLGKHNLTSPISSYSRPEVITKSQSYFFTHSLKSIAVTSTAKGITSKQLLIGTIGDQVLALDKRFLDPRRSVNPTQAEKEEGIIPLTDLLPIIPQSYVTHALRVEGLQGIVTVPAKLESTTLVFAHGVDLFFTQLAPSRTYDSLTEDFSYALLLITIVALVAAIFVTWILSERKELQEKWR</sequence>
<dbReference type="SMART" id="SM00564">
    <property type="entry name" value="PQQ"/>
    <property type="match status" value="3"/>
</dbReference>
<keyword evidence="5 11" id="KW-0812">Transmembrane</keyword>
<dbReference type="GeneID" id="18587952"/>
<feature type="chain" id="PRO_5044348786" description="ER membrane protein complex subunit 1" evidence="12">
    <location>
        <begin position="23"/>
        <end position="984"/>
    </location>
</feature>
<dbReference type="PANTHER" id="PTHR21573:SF0">
    <property type="entry name" value="ER MEMBRANE PROTEIN COMPLEX SUBUNIT 1"/>
    <property type="match status" value="1"/>
</dbReference>
<evidence type="ECO:0000259" key="13">
    <source>
        <dbReference type="Pfam" id="PF07774"/>
    </source>
</evidence>
<evidence type="ECO:0000256" key="3">
    <source>
        <dbReference type="ARBA" id="ARBA00011276"/>
    </source>
</evidence>
<dbReference type="PANTHER" id="PTHR21573">
    <property type="entry name" value="ER MEMBRANE PROTEIN COMPLEX SUBUNIT 1"/>
    <property type="match status" value="1"/>
</dbReference>
<organism evidence="15 16">
    <name type="scientific">Theobroma cacao</name>
    <name type="common">Cacao</name>
    <name type="synonym">Cocoa</name>
    <dbReference type="NCBI Taxonomy" id="3641"/>
    <lineage>
        <taxon>Eukaryota</taxon>
        <taxon>Viridiplantae</taxon>
        <taxon>Streptophyta</taxon>
        <taxon>Embryophyta</taxon>
        <taxon>Tracheophyta</taxon>
        <taxon>Spermatophyta</taxon>
        <taxon>Magnoliopsida</taxon>
        <taxon>eudicotyledons</taxon>
        <taxon>Gunneridae</taxon>
        <taxon>Pentapetalae</taxon>
        <taxon>rosids</taxon>
        <taxon>malvids</taxon>
        <taxon>Malvales</taxon>
        <taxon>Malvaceae</taxon>
        <taxon>Byttnerioideae</taxon>
        <taxon>Theobroma</taxon>
    </lineage>
</organism>
<feature type="transmembrane region" description="Helical" evidence="11">
    <location>
        <begin position="951"/>
        <end position="974"/>
    </location>
</feature>
<evidence type="ECO:0000256" key="2">
    <source>
        <dbReference type="ARBA" id="ARBA00007904"/>
    </source>
</evidence>
<comment type="subunit">
    <text evidence="3">Component of the ER membrane protein complex (EMC).</text>
</comment>
<evidence type="ECO:0000256" key="6">
    <source>
        <dbReference type="ARBA" id="ARBA00022729"/>
    </source>
</evidence>
<keyword evidence="8 11" id="KW-1133">Transmembrane helix</keyword>
<dbReference type="FunFam" id="2.130.10.10:FF:000579">
    <property type="entry name" value="Os05g0230600 protein"/>
    <property type="match status" value="1"/>
</dbReference>
<dbReference type="AlphaFoldDB" id="A0AB32UNU4"/>
<dbReference type="KEGG" id="tcc:18587952"/>
<keyword evidence="6 12" id="KW-0732">Signal</keyword>
<feature type="domain" description="EMC1 first beta-propeller" evidence="14">
    <location>
        <begin position="23"/>
        <end position="411"/>
    </location>
</feature>
<dbReference type="Gene3D" id="2.130.10.10">
    <property type="entry name" value="YVTN repeat-like/Quinoprotein amine dehydrogenase"/>
    <property type="match status" value="1"/>
</dbReference>
<evidence type="ECO:0000256" key="8">
    <source>
        <dbReference type="ARBA" id="ARBA00022989"/>
    </source>
</evidence>
<evidence type="ECO:0000259" key="14">
    <source>
        <dbReference type="Pfam" id="PF25293"/>
    </source>
</evidence>
<evidence type="ECO:0000313" key="15">
    <source>
        <dbReference type="Proteomes" id="UP000694886"/>
    </source>
</evidence>
<dbReference type="Gramene" id="Tc09v2_t003690.1">
    <property type="protein sequence ID" value="Tc09v2_p003690.1"/>
    <property type="gene ID" value="Tc09v2_g003690"/>
</dbReference>
<reference evidence="15" key="1">
    <citation type="journal article" date="1997" name="Nucleic Acids Res.">
        <title>tRNAscan-SE: a program for improved detection of transfer RNA genes in genomic sequence.</title>
        <authorList>
            <person name="Lowe T.M."/>
            <person name="Eddy S.R."/>
        </authorList>
    </citation>
    <scope>NUCLEOTIDE SEQUENCE [LARGE SCALE GENOMIC DNA]</scope>
    <source>
        <strain evidence="15">r\B97-61/B2</strain>
    </source>
</reference>
<evidence type="ECO:0000256" key="5">
    <source>
        <dbReference type="ARBA" id="ARBA00022692"/>
    </source>
</evidence>
<proteinExistence type="inferred from homology"/>
<evidence type="ECO:0000256" key="4">
    <source>
        <dbReference type="ARBA" id="ARBA00020824"/>
    </source>
</evidence>
<accession>A0AB32UNU4</accession>
<dbReference type="SUPFAM" id="SSF50998">
    <property type="entry name" value="Quinoprotein alcohol dehydrogenase-like"/>
    <property type="match status" value="2"/>
</dbReference>
<protein>
    <recommendedName>
        <fullName evidence="4">ER membrane protein complex subunit 1</fullName>
    </recommendedName>
</protein>
<dbReference type="RefSeq" id="XP_007012092.2">
    <property type="nucleotide sequence ID" value="XM_007012030.2"/>
</dbReference>
<evidence type="ECO:0000256" key="10">
    <source>
        <dbReference type="ARBA" id="ARBA00023180"/>
    </source>
</evidence>
<keyword evidence="9 11" id="KW-0472">Membrane</keyword>
<name>A0AB32UNU4_THECC</name>
<dbReference type="InterPro" id="IPR015943">
    <property type="entry name" value="WD40/YVTN_repeat-like_dom_sf"/>
</dbReference>
<evidence type="ECO:0000256" key="11">
    <source>
        <dbReference type="SAM" id="Phobius"/>
    </source>
</evidence>
<evidence type="ECO:0000256" key="1">
    <source>
        <dbReference type="ARBA" id="ARBA00004115"/>
    </source>
</evidence>
<dbReference type="Pfam" id="PF07774">
    <property type="entry name" value="EMC1_C"/>
    <property type="match status" value="1"/>
</dbReference>
<evidence type="ECO:0000313" key="16">
    <source>
        <dbReference type="RefSeq" id="XP_007012092.2"/>
    </source>
</evidence>
<dbReference type="InterPro" id="IPR011678">
    <property type="entry name" value="EMC1_C"/>
</dbReference>
<evidence type="ECO:0000256" key="9">
    <source>
        <dbReference type="ARBA" id="ARBA00023136"/>
    </source>
</evidence>
<gene>
    <name evidence="16" type="primary">LOC18587952</name>
</gene>
<dbReference type="Pfam" id="PF25293">
    <property type="entry name" value="Beta-prop_EMC1_N"/>
    <property type="match status" value="1"/>
</dbReference>
<evidence type="ECO:0000256" key="12">
    <source>
        <dbReference type="SAM" id="SignalP"/>
    </source>
</evidence>
<reference evidence="16" key="2">
    <citation type="submission" date="2025-08" db="UniProtKB">
        <authorList>
            <consortium name="RefSeq"/>
        </authorList>
    </citation>
    <scope>IDENTIFICATION</scope>
</reference>
<dbReference type="InterPro" id="IPR026895">
    <property type="entry name" value="EMC1"/>
</dbReference>